<dbReference type="PROSITE" id="PS50880">
    <property type="entry name" value="TOPRIM"/>
    <property type="match status" value="1"/>
</dbReference>
<evidence type="ECO:0000313" key="3">
    <source>
        <dbReference type="Proteomes" id="UP000655759"/>
    </source>
</evidence>
<sequence>MSSFLLAIISQRLINHNVFHTFVIVSHQEVTALLNLIHEINEEKDSVVVVEGKRDSYALKCIGFSCKILEFHRFGGLTKFSDSVSGHKNIILLFDSDRKGRYLTRRVIEQLERRAKINLYYKKRLNQITGGKIRTIEEISQYEDALFGAII</sequence>
<protein>
    <submittedName>
        <fullName evidence="2">Putative Toprim domain protein (Modular protein)</fullName>
    </submittedName>
</protein>
<dbReference type="PANTHER" id="PTHR39964:SF2">
    <property type="entry name" value="UPF0292 PROTEIN MJ1624"/>
    <property type="match status" value="1"/>
</dbReference>
<reference evidence="2" key="1">
    <citation type="submission" date="2021-02" db="EMBL/GenBank/DDBJ databases">
        <authorList>
            <person name="Han P."/>
        </authorList>
    </citation>
    <scope>NUCLEOTIDE SEQUENCE</scope>
    <source>
        <strain evidence="2">Candidatus Nitrosotenuis uzonensis 5A</strain>
    </source>
</reference>
<gene>
    <name evidence="2" type="ORF">NUZ5A_50868</name>
</gene>
<evidence type="ECO:0000313" key="2">
    <source>
        <dbReference type="EMBL" id="CAE6499159.1"/>
    </source>
</evidence>
<dbReference type="PANTHER" id="PTHR39964">
    <property type="entry name" value="UPF0292 PROTEIN TK1411"/>
    <property type="match status" value="1"/>
</dbReference>
<dbReference type="Gene3D" id="3.40.1360.10">
    <property type="match status" value="1"/>
</dbReference>
<name>A0A812F3A5_9ARCH</name>
<dbReference type="EMBL" id="CAJNAQ010000005">
    <property type="protein sequence ID" value="CAE6499159.1"/>
    <property type="molecule type" value="Genomic_DNA"/>
</dbReference>
<comment type="caution">
    <text evidence="2">The sequence shown here is derived from an EMBL/GenBank/DDBJ whole genome shotgun (WGS) entry which is preliminary data.</text>
</comment>
<dbReference type="InterPro" id="IPR006171">
    <property type="entry name" value="TOPRIM_dom"/>
</dbReference>
<dbReference type="Proteomes" id="UP000655759">
    <property type="component" value="Unassembled WGS sequence"/>
</dbReference>
<dbReference type="SUPFAM" id="SSF110455">
    <property type="entry name" value="Toprim domain"/>
    <property type="match status" value="1"/>
</dbReference>
<organism evidence="2 3">
    <name type="scientific">Candidatus Nitrosotenuis uzonensis</name>
    <dbReference type="NCBI Taxonomy" id="1407055"/>
    <lineage>
        <taxon>Archaea</taxon>
        <taxon>Nitrososphaerota</taxon>
        <taxon>Candidatus Nitrosotenuis</taxon>
    </lineage>
</organism>
<evidence type="ECO:0000259" key="1">
    <source>
        <dbReference type="PROSITE" id="PS50880"/>
    </source>
</evidence>
<proteinExistence type="predicted"/>
<accession>A0A812F3A5</accession>
<feature type="domain" description="Toprim" evidence="1">
    <location>
        <begin position="45"/>
        <end position="130"/>
    </location>
</feature>
<dbReference type="AlphaFoldDB" id="A0A812F3A5"/>